<gene>
    <name evidence="2" type="ORF">FOZ62_028170</name>
    <name evidence="1" type="ORF">FOZ63_029883</name>
</gene>
<accession>A0A7J6TGH7</accession>
<evidence type="ECO:0000313" key="1">
    <source>
        <dbReference type="EMBL" id="KAF4728814.1"/>
    </source>
</evidence>
<keyword evidence="3" id="KW-1185">Reference proteome</keyword>
<dbReference type="EMBL" id="JABANO010020250">
    <property type="protein sequence ID" value="KAF4728814.1"/>
    <property type="molecule type" value="Genomic_DNA"/>
</dbReference>
<organism evidence="2 4">
    <name type="scientific">Perkinsus olseni</name>
    <name type="common">Perkinsus atlanticus</name>
    <dbReference type="NCBI Taxonomy" id="32597"/>
    <lineage>
        <taxon>Eukaryota</taxon>
        <taxon>Sar</taxon>
        <taxon>Alveolata</taxon>
        <taxon>Perkinsozoa</taxon>
        <taxon>Perkinsea</taxon>
        <taxon>Perkinsida</taxon>
        <taxon>Perkinsidae</taxon>
        <taxon>Perkinsus</taxon>
    </lineage>
</organism>
<reference evidence="3 4" key="1">
    <citation type="submission" date="2020-04" db="EMBL/GenBank/DDBJ databases">
        <title>Perkinsus olseni comparative genomics.</title>
        <authorList>
            <person name="Bogema D.R."/>
        </authorList>
    </citation>
    <scope>NUCLEOTIDE SEQUENCE [LARGE SCALE GENOMIC DNA]</scope>
    <source>
        <strain evidence="2">ATCC PRA-205</strain>
        <strain evidence="1 3">ATCC PRA-207</strain>
    </source>
</reference>
<evidence type="ECO:0000313" key="3">
    <source>
        <dbReference type="Proteomes" id="UP000553632"/>
    </source>
</evidence>
<comment type="caution">
    <text evidence="2">The sequence shown here is derived from an EMBL/GenBank/DDBJ whole genome shotgun (WGS) entry which is preliminary data.</text>
</comment>
<name>A0A7J6TGH7_PEROL</name>
<sequence length="111" mass="11213">MAHGGAAYPSGAAAAAASAGGFTARPTGGGAMPTDLNLNRIALEYPYADLAAATENFSPKVLNFGSRKSARWLSGVLEATAMRRGFPATGRAVVSKMGNALAVLNTTDALL</sequence>
<proteinExistence type="predicted"/>
<dbReference type="Proteomes" id="UP000574390">
    <property type="component" value="Unassembled WGS sequence"/>
</dbReference>
<evidence type="ECO:0000313" key="4">
    <source>
        <dbReference type="Proteomes" id="UP000574390"/>
    </source>
</evidence>
<feature type="non-terminal residue" evidence="2">
    <location>
        <position position="1"/>
    </location>
</feature>
<evidence type="ECO:0000313" key="2">
    <source>
        <dbReference type="EMBL" id="KAF4744394.1"/>
    </source>
</evidence>
<dbReference type="EMBL" id="JABANM010007358">
    <property type="protein sequence ID" value="KAF4744394.1"/>
    <property type="molecule type" value="Genomic_DNA"/>
</dbReference>
<dbReference type="AlphaFoldDB" id="A0A7J6TGH7"/>
<dbReference type="Proteomes" id="UP000553632">
    <property type="component" value="Unassembled WGS sequence"/>
</dbReference>
<protein>
    <submittedName>
        <fullName evidence="2">Uncharacterized protein</fullName>
    </submittedName>
</protein>